<evidence type="ECO:0000313" key="1">
    <source>
        <dbReference type="EMBL" id="MBE9032842.1"/>
    </source>
</evidence>
<reference evidence="1" key="1">
    <citation type="submission" date="2020-10" db="EMBL/GenBank/DDBJ databases">
        <authorList>
            <person name="Castelo-Branco R."/>
            <person name="Eusebio N."/>
            <person name="Adriana R."/>
            <person name="Vieira A."/>
            <person name="Brugerolle De Fraissinette N."/>
            <person name="Rezende De Castro R."/>
            <person name="Schneider M.P."/>
            <person name="Vasconcelos V."/>
            <person name="Leao P.N."/>
        </authorList>
    </citation>
    <scope>NUCLEOTIDE SEQUENCE</scope>
    <source>
        <strain evidence="1">LEGE 11480</strain>
    </source>
</reference>
<name>A0A928VUM8_9CYAN</name>
<dbReference type="AlphaFoldDB" id="A0A928VUM8"/>
<dbReference type="Proteomes" id="UP000625316">
    <property type="component" value="Unassembled WGS sequence"/>
</dbReference>
<keyword evidence="2" id="KW-1185">Reference proteome</keyword>
<dbReference type="RefSeq" id="WP_264327661.1">
    <property type="nucleotide sequence ID" value="NZ_JADEXQ010000128.1"/>
</dbReference>
<protein>
    <submittedName>
        <fullName evidence="1">Uncharacterized protein</fullName>
    </submittedName>
</protein>
<dbReference type="EMBL" id="JADEXQ010000128">
    <property type="protein sequence ID" value="MBE9032842.1"/>
    <property type="molecule type" value="Genomic_DNA"/>
</dbReference>
<proteinExistence type="predicted"/>
<gene>
    <name evidence="1" type="ORF">IQ266_24200</name>
</gene>
<comment type="caution">
    <text evidence="1">The sequence shown here is derived from an EMBL/GenBank/DDBJ whole genome shotgun (WGS) entry which is preliminary data.</text>
</comment>
<accession>A0A928VUM8</accession>
<organism evidence="1 2">
    <name type="scientific">Romeriopsis navalis LEGE 11480</name>
    <dbReference type="NCBI Taxonomy" id="2777977"/>
    <lineage>
        <taxon>Bacteria</taxon>
        <taxon>Bacillati</taxon>
        <taxon>Cyanobacteriota</taxon>
        <taxon>Cyanophyceae</taxon>
        <taxon>Leptolyngbyales</taxon>
        <taxon>Leptolyngbyaceae</taxon>
        <taxon>Romeriopsis</taxon>
        <taxon>Romeriopsis navalis</taxon>
    </lineage>
</organism>
<evidence type="ECO:0000313" key="2">
    <source>
        <dbReference type="Proteomes" id="UP000625316"/>
    </source>
</evidence>
<sequence length="260" mass="29412">MRPGVTISKTVQDFLNVAGIVGFALMDGPQLDYFRHLNGTLQPQDKALFAQNVAQVLETIPTEFFELELQLQTHWTHLYRLDRSKVFVVWLGNAADRQRYASVLPPLLQVLKDIPGPVLDQLHALTAEVAAPSLAAPSFADPVESEPVMLPTLHDVLQVMNQVIAAGVEYLGKRILSNQVLMARPHDIWLSPITFDMQEYLVASPQMSLHQPLTIEQYRSLKQWVDGIIQAVRRVIRDFREILERQLSPFDQSLLFDPVA</sequence>